<dbReference type="EnsemblMetazoa" id="ACON009466-RB">
    <property type="protein sequence ID" value="ACON009466-PB"/>
    <property type="gene ID" value="ACON009466"/>
</dbReference>
<proteinExistence type="inferred from homology"/>
<protein>
    <submittedName>
        <fullName evidence="12">ABC transporter domain-containing protein</fullName>
    </submittedName>
</protein>
<comment type="similarity">
    <text evidence="2">Belongs to the ABC transporter superfamily. ABCG family. Eye pigment precursor importer (TC 3.A.1.204) subfamily.</text>
</comment>
<dbReference type="PANTHER" id="PTHR48041:SF133">
    <property type="entry name" value="GH24286P"/>
    <property type="match status" value="1"/>
</dbReference>
<dbReference type="PROSITE" id="PS50893">
    <property type="entry name" value="ABC_TRANSPORTER_2"/>
    <property type="match status" value="1"/>
</dbReference>
<feature type="transmembrane region" description="Helical" evidence="10">
    <location>
        <begin position="383"/>
        <end position="406"/>
    </location>
</feature>
<feature type="region of interest" description="Disordered" evidence="9">
    <location>
        <begin position="1"/>
        <end position="36"/>
    </location>
</feature>
<keyword evidence="8 10" id="KW-0472">Membrane</keyword>
<dbReference type="PROSITE" id="PS00211">
    <property type="entry name" value="ABC_TRANSPORTER_1"/>
    <property type="match status" value="1"/>
</dbReference>
<evidence type="ECO:0000256" key="8">
    <source>
        <dbReference type="ARBA" id="ARBA00023136"/>
    </source>
</evidence>
<dbReference type="PANTHER" id="PTHR48041">
    <property type="entry name" value="ABC TRANSPORTER G FAMILY MEMBER 28"/>
    <property type="match status" value="1"/>
</dbReference>
<dbReference type="VEuPathDB" id="VectorBase:ACON009466"/>
<evidence type="ECO:0000256" key="10">
    <source>
        <dbReference type="SAM" id="Phobius"/>
    </source>
</evidence>
<dbReference type="GO" id="GO:0005886">
    <property type="term" value="C:plasma membrane"/>
    <property type="evidence" value="ECO:0007669"/>
    <property type="project" value="TreeGrafter"/>
</dbReference>
<evidence type="ECO:0000313" key="12">
    <source>
        <dbReference type="EnsemblMetazoa" id="ACON009466-PB"/>
    </source>
</evidence>
<dbReference type="VEuPathDB" id="VectorBase:ACMO_011440"/>
<dbReference type="InterPro" id="IPR003593">
    <property type="entry name" value="AAA+_ATPase"/>
</dbReference>
<dbReference type="InterPro" id="IPR027417">
    <property type="entry name" value="P-loop_NTPase"/>
</dbReference>
<keyword evidence="3" id="KW-0813">Transport</keyword>
<dbReference type="InterPro" id="IPR003439">
    <property type="entry name" value="ABC_transporter-like_ATP-bd"/>
</dbReference>
<evidence type="ECO:0000256" key="4">
    <source>
        <dbReference type="ARBA" id="ARBA00022692"/>
    </source>
</evidence>
<dbReference type="InterPro" id="IPR050352">
    <property type="entry name" value="ABCG_transporters"/>
</dbReference>
<evidence type="ECO:0000256" key="1">
    <source>
        <dbReference type="ARBA" id="ARBA00004141"/>
    </source>
</evidence>
<dbReference type="GO" id="GO:0005524">
    <property type="term" value="F:ATP binding"/>
    <property type="evidence" value="ECO:0007669"/>
    <property type="project" value="UniProtKB-KW"/>
</dbReference>
<evidence type="ECO:0000256" key="5">
    <source>
        <dbReference type="ARBA" id="ARBA00022741"/>
    </source>
</evidence>
<feature type="transmembrane region" description="Helical" evidence="10">
    <location>
        <begin position="493"/>
        <end position="515"/>
    </location>
</feature>
<keyword evidence="5" id="KW-0547">Nucleotide-binding</keyword>
<dbReference type="CDD" id="cd03213">
    <property type="entry name" value="ABCG_EPDR"/>
    <property type="match status" value="1"/>
</dbReference>
<dbReference type="VEuPathDB" id="VectorBase:ACON2_034839"/>
<feature type="domain" description="ABC transporter" evidence="11">
    <location>
        <begin position="74"/>
        <end position="316"/>
    </location>
</feature>
<reference evidence="12" key="2">
    <citation type="submission" date="2020-05" db="UniProtKB">
        <authorList>
            <consortium name="EnsemblMetazoa"/>
        </authorList>
    </citation>
    <scope>IDENTIFICATION</scope>
    <source>
        <strain evidence="12">Ngousso</strain>
    </source>
</reference>
<keyword evidence="4 10" id="KW-0812">Transmembrane</keyword>
<reference key="1">
    <citation type="journal article" date="2019" name="Genes (Basel)">
        <title>A High-Quality De novo Genome Assembly from a Single Mosquito Using PacBio Sequencing.</title>
        <authorList>
            <person name="Kingan S.B."/>
            <person name="Heaton H."/>
            <person name="Cudini J."/>
            <person name="Lambert C.C."/>
            <person name="Baybayan P."/>
            <person name="Galvin B.D."/>
            <person name="Durbin R."/>
            <person name="Korlach J."/>
            <person name="Lawniczak M.K.N."/>
        </authorList>
    </citation>
    <scope>NUCLEOTIDE SEQUENCE [LARGE SCALE GENOMIC DNA]</scope>
    <source>
        <strain>Mali-NIH</strain>
    </source>
</reference>
<comment type="subcellular location">
    <subcellularLocation>
        <location evidence="1">Membrane</location>
        <topology evidence="1">Multi-pass membrane protein</topology>
    </subcellularLocation>
</comment>
<dbReference type="Gene3D" id="3.40.50.300">
    <property type="entry name" value="P-loop containing nucleotide triphosphate hydrolases"/>
    <property type="match status" value="1"/>
</dbReference>
<dbReference type="GO" id="GO:0016887">
    <property type="term" value="F:ATP hydrolysis activity"/>
    <property type="evidence" value="ECO:0007669"/>
    <property type="project" value="InterPro"/>
</dbReference>
<evidence type="ECO:0000256" key="7">
    <source>
        <dbReference type="ARBA" id="ARBA00022989"/>
    </source>
</evidence>
<evidence type="ECO:0000256" key="9">
    <source>
        <dbReference type="SAM" id="MobiDB-lite"/>
    </source>
</evidence>
<evidence type="ECO:0000313" key="13">
    <source>
        <dbReference type="Proteomes" id="UP001105220"/>
    </source>
</evidence>
<dbReference type="Pfam" id="PF01061">
    <property type="entry name" value="ABC2_membrane"/>
    <property type="match status" value="1"/>
</dbReference>
<dbReference type="Proteomes" id="UP001105220">
    <property type="component" value="Unplaced"/>
</dbReference>
<name>A0A6E8VZT4_ANOCL</name>
<evidence type="ECO:0000256" key="3">
    <source>
        <dbReference type="ARBA" id="ARBA00022448"/>
    </source>
</evidence>
<feature type="transmembrane region" description="Helical" evidence="10">
    <location>
        <begin position="412"/>
        <end position="430"/>
    </location>
</feature>
<feature type="transmembrane region" description="Helical" evidence="10">
    <location>
        <begin position="442"/>
        <end position="462"/>
    </location>
</feature>
<dbReference type="SMART" id="SM00382">
    <property type="entry name" value="AAA"/>
    <property type="match status" value="1"/>
</dbReference>
<dbReference type="SUPFAM" id="SSF52540">
    <property type="entry name" value="P-loop containing nucleoside triphosphate hydrolases"/>
    <property type="match status" value="1"/>
</dbReference>
<keyword evidence="13" id="KW-1185">Reference proteome</keyword>
<dbReference type="InterPro" id="IPR017871">
    <property type="entry name" value="ABC_transporter-like_CS"/>
</dbReference>
<dbReference type="GO" id="GO:0140359">
    <property type="term" value="F:ABC-type transporter activity"/>
    <property type="evidence" value="ECO:0007669"/>
    <property type="project" value="InterPro"/>
</dbReference>
<accession>A0A6E8VZT4</accession>
<evidence type="ECO:0000256" key="6">
    <source>
        <dbReference type="ARBA" id="ARBA00022840"/>
    </source>
</evidence>
<dbReference type="Pfam" id="PF00005">
    <property type="entry name" value="ABC_tran"/>
    <property type="match status" value="1"/>
</dbReference>
<evidence type="ECO:0000259" key="11">
    <source>
        <dbReference type="PROSITE" id="PS50893"/>
    </source>
</evidence>
<dbReference type="FunFam" id="3.40.50.300:FF:001077">
    <property type="entry name" value="Uncharacterized protein, isoform A"/>
    <property type="match status" value="1"/>
</dbReference>
<organism evidence="12 13">
    <name type="scientific">Anopheles coluzzii</name>
    <name type="common">African malaria mosquito</name>
    <dbReference type="NCBI Taxonomy" id="1518534"/>
    <lineage>
        <taxon>Eukaryota</taxon>
        <taxon>Metazoa</taxon>
        <taxon>Ecdysozoa</taxon>
        <taxon>Arthropoda</taxon>
        <taxon>Hexapoda</taxon>
        <taxon>Insecta</taxon>
        <taxon>Pterygota</taxon>
        <taxon>Neoptera</taxon>
        <taxon>Endopterygota</taxon>
        <taxon>Diptera</taxon>
        <taxon>Nematocera</taxon>
        <taxon>Culicoidea</taxon>
        <taxon>Culicidae</taxon>
        <taxon>Anophelinae</taxon>
        <taxon>Anopheles</taxon>
    </lineage>
</organism>
<keyword evidence="7 10" id="KW-1133">Transmembrane helix</keyword>
<sequence>MAEESYEMNPASSAELNGGPADPEAGTSPVSGVGGRRAGAAKLEPLQIPAVPAVEQEIAAPSLIAARLFKPVTVSFKNLSYSVRNGIFRKGKTRRDILKDISGEFRAGELTAIMGPSGAGKSTLLDILAGFTEGGFTGELLVNKQPRDLKRFRRMSAYIMQDHDLQPHLTVLEAMHFSANLKIGAELSPASKKIRMNEILRAIGLHEAKKTRTGRLSGGQKKRLAIALEIVNNPPVMFFDEPTSGLDSSTSTQCVALLKQLAREGRTIICTIHQPSALLFNMFDHLYAVAEGECIYTGGTGNIVSFLKELDIVCPEHYNPSDYFPLELPIITREHFNRWYSLRAYYIAMTVADIPIQLLCTVTYILITYYMTGQPPEAFRVGLFTLICLMVAWVAQGLGLLVASLFDVKNGAIFGPFFICPFLIFSGFFIHLTDAHPIMHWLFHISFLKYALQGAALAIFGYDRPRMDCDETYCHFVLPKKFLKEVDMLEADFVEAVIALGVIFFVFRVSAFYVMQYRMKNKI</sequence>
<dbReference type="InterPro" id="IPR013525">
    <property type="entry name" value="ABC2_TM"/>
</dbReference>
<keyword evidence="6" id="KW-0067">ATP-binding</keyword>
<feature type="transmembrane region" description="Helical" evidence="10">
    <location>
        <begin position="344"/>
        <end position="371"/>
    </location>
</feature>
<dbReference type="AlphaFoldDB" id="A0A6E8VZT4"/>
<evidence type="ECO:0000256" key="2">
    <source>
        <dbReference type="ARBA" id="ARBA00005814"/>
    </source>
</evidence>